<feature type="domain" description="DDE Tnp4" evidence="3">
    <location>
        <begin position="5"/>
        <end position="87"/>
    </location>
</feature>
<protein>
    <recommendedName>
        <fullName evidence="3">DDE Tnp4 domain-containing protein</fullName>
    </recommendedName>
</protein>
<name>A0AAV4FG48_9GAST</name>
<proteinExistence type="predicted"/>
<reference evidence="4 5" key="1">
    <citation type="journal article" date="2021" name="Elife">
        <title>Chloroplast acquisition without the gene transfer in kleptoplastic sea slugs, Plakobranchus ocellatus.</title>
        <authorList>
            <person name="Maeda T."/>
            <person name="Takahashi S."/>
            <person name="Yoshida T."/>
            <person name="Shimamura S."/>
            <person name="Takaki Y."/>
            <person name="Nagai Y."/>
            <person name="Toyoda A."/>
            <person name="Suzuki Y."/>
            <person name="Arimoto A."/>
            <person name="Ishii H."/>
            <person name="Satoh N."/>
            <person name="Nishiyama T."/>
            <person name="Hasebe M."/>
            <person name="Maruyama T."/>
            <person name="Minagawa J."/>
            <person name="Obokata J."/>
            <person name="Shigenobu S."/>
        </authorList>
    </citation>
    <scope>NUCLEOTIDE SEQUENCE [LARGE SCALE GENOMIC DNA]</scope>
</reference>
<accession>A0AAV4FG48</accession>
<keyword evidence="2" id="KW-0479">Metal-binding</keyword>
<gene>
    <name evidence="4" type="ORF">ElyMa_000359100</name>
</gene>
<evidence type="ECO:0000313" key="5">
    <source>
        <dbReference type="Proteomes" id="UP000762676"/>
    </source>
</evidence>
<dbReference type="EMBL" id="BMAT01000719">
    <property type="protein sequence ID" value="GFR71688.1"/>
    <property type="molecule type" value="Genomic_DNA"/>
</dbReference>
<dbReference type="InterPro" id="IPR027806">
    <property type="entry name" value="HARBI1_dom"/>
</dbReference>
<dbReference type="AlphaFoldDB" id="A0AAV4FG48"/>
<comment type="cofactor">
    <cofactor evidence="1">
        <name>a divalent metal cation</name>
        <dbReference type="ChEBI" id="CHEBI:60240"/>
    </cofactor>
</comment>
<dbReference type="Proteomes" id="UP000762676">
    <property type="component" value="Unassembled WGS sequence"/>
</dbReference>
<dbReference type="Pfam" id="PF13359">
    <property type="entry name" value="DDE_Tnp_4"/>
    <property type="match status" value="1"/>
</dbReference>
<evidence type="ECO:0000256" key="1">
    <source>
        <dbReference type="ARBA" id="ARBA00001968"/>
    </source>
</evidence>
<evidence type="ECO:0000313" key="4">
    <source>
        <dbReference type="EMBL" id="GFR71688.1"/>
    </source>
</evidence>
<sequence>MFGSLPGRRHDSALLAQSGLMDELARAADGFVIYGDQAYPLGRQLIAPYRGAAFTLEQQAFNRAVSPLRLCVEWSFGKVVQYFAFLDFKIHTS</sequence>
<organism evidence="4 5">
    <name type="scientific">Elysia marginata</name>
    <dbReference type="NCBI Taxonomy" id="1093978"/>
    <lineage>
        <taxon>Eukaryota</taxon>
        <taxon>Metazoa</taxon>
        <taxon>Spiralia</taxon>
        <taxon>Lophotrochozoa</taxon>
        <taxon>Mollusca</taxon>
        <taxon>Gastropoda</taxon>
        <taxon>Heterobranchia</taxon>
        <taxon>Euthyneura</taxon>
        <taxon>Panpulmonata</taxon>
        <taxon>Sacoglossa</taxon>
        <taxon>Placobranchoidea</taxon>
        <taxon>Plakobranchidae</taxon>
        <taxon>Elysia</taxon>
    </lineage>
</organism>
<evidence type="ECO:0000256" key="2">
    <source>
        <dbReference type="ARBA" id="ARBA00022723"/>
    </source>
</evidence>
<dbReference type="GO" id="GO:0046872">
    <property type="term" value="F:metal ion binding"/>
    <property type="evidence" value="ECO:0007669"/>
    <property type="project" value="UniProtKB-KW"/>
</dbReference>
<keyword evidence="5" id="KW-1185">Reference proteome</keyword>
<evidence type="ECO:0000259" key="3">
    <source>
        <dbReference type="Pfam" id="PF13359"/>
    </source>
</evidence>
<comment type="caution">
    <text evidence="4">The sequence shown here is derived from an EMBL/GenBank/DDBJ whole genome shotgun (WGS) entry which is preliminary data.</text>
</comment>